<feature type="signal peptide" evidence="13">
    <location>
        <begin position="1"/>
        <end position="19"/>
    </location>
</feature>
<dbReference type="PROSITE" id="PS52016">
    <property type="entry name" value="TONB_DEPENDENT_REC_3"/>
    <property type="match status" value="1"/>
</dbReference>
<dbReference type="InterPro" id="IPR036942">
    <property type="entry name" value="Beta-barrel_TonB_sf"/>
</dbReference>
<dbReference type="GO" id="GO:0015344">
    <property type="term" value="F:siderophore uptake transmembrane transporter activity"/>
    <property type="evidence" value="ECO:0007669"/>
    <property type="project" value="TreeGrafter"/>
</dbReference>
<evidence type="ECO:0000256" key="9">
    <source>
        <dbReference type="ARBA" id="ARBA00023077"/>
    </source>
</evidence>
<evidence type="ECO:0000259" key="14">
    <source>
        <dbReference type="Pfam" id="PF00593"/>
    </source>
</evidence>
<evidence type="ECO:0000256" key="10">
    <source>
        <dbReference type="ARBA" id="ARBA00023136"/>
    </source>
</evidence>
<evidence type="ECO:0000313" key="15">
    <source>
        <dbReference type="EMBL" id="QUD89418.1"/>
    </source>
</evidence>
<evidence type="ECO:0000256" key="4">
    <source>
        <dbReference type="ARBA" id="ARBA00022496"/>
    </source>
</evidence>
<evidence type="ECO:0000256" key="2">
    <source>
        <dbReference type="ARBA" id="ARBA00022448"/>
    </source>
</evidence>
<dbReference type="RefSeq" id="WP_211939470.1">
    <property type="nucleotide sequence ID" value="NZ_CP073078.1"/>
</dbReference>
<keyword evidence="4" id="KW-0410">Iron transport</keyword>
<dbReference type="EMBL" id="CP073078">
    <property type="protein sequence ID" value="QUD89418.1"/>
    <property type="molecule type" value="Genomic_DNA"/>
</dbReference>
<dbReference type="PANTHER" id="PTHR32552">
    <property type="entry name" value="FERRICHROME IRON RECEPTOR-RELATED"/>
    <property type="match status" value="1"/>
</dbReference>
<sequence length="841" mass="91887">MTAASGLVLAALLPAAALAQTAAPADQKPAATGETPEIVVNGIPYHETVLPTRLSSSSVYGLDLNVMDTPRNTTLLSNTQLQTLNIQDPRAFSYLTASSYTDSAFGTPNIPRIRGQYADTFVNGMRDSFTVNGYGAPPNFDSLDTINIVKGPASVIDGPGPGVGGEADFITKRPNMFHMTASAAASIDTFGNRRWSVDVGGPLIRGDLGVRISYAGDDDGSYFYGHYFRKNAIYGAVRWKPNDQYQLDFNTEINSEQYTENVGVNRVNQALIDHTLYLQGAPSSGDPWATFILGGDPGSFPVGSPGNPYAPAAPILTGVQLTGEVPLNTKITIDQTPGTSARALKYNAQLIQKYYFTNDLWIENNTFFNYLNSDNQDFYYFADSTKDSWSFESRTDLHDRFDISFGKGMEPIHNEVVAGFTFRFAHVNYISNFNDEPASVYDLTGNPKLWVFDPATQINFGDAFVYKSAMGRLQYGTPGRDSVNLGNTGISDVYDTAVFFQDRMEFTPKLSALFGARVDAVQAHTHDPLGGAVCGACFTDFPIDHTTGVYGLGNANISVVYKAAPWVSGYITADFTQSTDPNGGNGGINAFTQVPDSQLLRKDSYLFEGGLKFNLLNNKLFIGTAAFDQKRSIPTGAAGTQTDEANIRGVELEANYQPTRNLFATASYSYVKTTLNKAAGFYDYPADNANNYPGQPYNFVDGAGLFATFAPGQKFDDPGVPEQIFNFLGNYKFDNGLGFRAGVQVIGPIQTTTSGKLDLANSFFVPQSVINNGGYYKSPVIPWQYTMNMAVFYEVSKYTFTLSVYNVTDQLNWQSAPAFYGNDFLVRNDPRTVEFRVQAKF</sequence>
<evidence type="ECO:0000256" key="12">
    <source>
        <dbReference type="PROSITE-ProRule" id="PRU01360"/>
    </source>
</evidence>
<keyword evidence="10 12" id="KW-0472">Membrane</keyword>
<dbReference type="AlphaFoldDB" id="A0A975IW22"/>
<evidence type="ECO:0000256" key="3">
    <source>
        <dbReference type="ARBA" id="ARBA00022452"/>
    </source>
</evidence>
<dbReference type="InterPro" id="IPR039426">
    <property type="entry name" value="TonB-dep_rcpt-like"/>
</dbReference>
<dbReference type="SUPFAM" id="SSF56935">
    <property type="entry name" value="Porins"/>
    <property type="match status" value="1"/>
</dbReference>
<keyword evidence="6 13" id="KW-0732">Signal</keyword>
<evidence type="ECO:0000256" key="8">
    <source>
        <dbReference type="ARBA" id="ARBA00023065"/>
    </source>
</evidence>
<name>A0A975IW22_9CAUL</name>
<evidence type="ECO:0000256" key="6">
    <source>
        <dbReference type="ARBA" id="ARBA00022729"/>
    </source>
</evidence>
<gene>
    <name evidence="15" type="ORF">KCG34_05935</name>
</gene>
<organism evidence="15 16">
    <name type="scientific">Phenylobacterium montanum</name>
    <dbReference type="NCBI Taxonomy" id="2823693"/>
    <lineage>
        <taxon>Bacteria</taxon>
        <taxon>Pseudomonadati</taxon>
        <taxon>Pseudomonadota</taxon>
        <taxon>Alphaproteobacteria</taxon>
        <taxon>Caulobacterales</taxon>
        <taxon>Caulobacteraceae</taxon>
        <taxon>Phenylobacterium</taxon>
    </lineage>
</organism>
<proteinExistence type="inferred from homology"/>
<accession>A0A975IW22</accession>
<comment type="similarity">
    <text evidence="12">Belongs to the TonB-dependent receptor family.</text>
</comment>
<dbReference type="KEGG" id="caul:KCG34_05935"/>
<protein>
    <submittedName>
        <fullName evidence="15">TonB-dependent receptor</fullName>
    </submittedName>
</protein>
<evidence type="ECO:0000256" key="1">
    <source>
        <dbReference type="ARBA" id="ARBA00004571"/>
    </source>
</evidence>
<keyword evidence="15" id="KW-0675">Receptor</keyword>
<keyword evidence="16" id="KW-1185">Reference proteome</keyword>
<keyword evidence="3 12" id="KW-1134">Transmembrane beta strand</keyword>
<dbReference type="InterPro" id="IPR000531">
    <property type="entry name" value="Beta-barrel_TonB"/>
</dbReference>
<keyword evidence="11 12" id="KW-0998">Cell outer membrane</keyword>
<evidence type="ECO:0000256" key="11">
    <source>
        <dbReference type="ARBA" id="ARBA00023237"/>
    </source>
</evidence>
<evidence type="ECO:0000256" key="5">
    <source>
        <dbReference type="ARBA" id="ARBA00022692"/>
    </source>
</evidence>
<dbReference type="Pfam" id="PF00593">
    <property type="entry name" value="TonB_dep_Rec_b-barrel"/>
    <property type="match status" value="1"/>
</dbReference>
<dbReference type="Gene3D" id="2.170.130.10">
    <property type="entry name" value="TonB-dependent receptor, plug domain"/>
    <property type="match status" value="1"/>
</dbReference>
<dbReference type="PANTHER" id="PTHR32552:SF68">
    <property type="entry name" value="FERRICHROME OUTER MEMBRANE TRANSPORTER_PHAGE RECEPTOR"/>
    <property type="match status" value="1"/>
</dbReference>
<keyword evidence="9" id="KW-0798">TonB box</keyword>
<feature type="domain" description="TonB-dependent receptor-like beta-barrel" evidence="14">
    <location>
        <begin position="356"/>
        <end position="807"/>
    </location>
</feature>
<keyword evidence="2 12" id="KW-0813">Transport</keyword>
<evidence type="ECO:0000313" key="16">
    <source>
        <dbReference type="Proteomes" id="UP000676409"/>
    </source>
</evidence>
<reference evidence="15" key="1">
    <citation type="submission" date="2021-04" db="EMBL/GenBank/DDBJ databases">
        <title>The complete genome sequence of Caulobacter sp. S6.</title>
        <authorList>
            <person name="Tang Y."/>
            <person name="Ouyang W."/>
            <person name="Liu Q."/>
            <person name="Huang B."/>
            <person name="Guo Z."/>
            <person name="Lei P."/>
        </authorList>
    </citation>
    <scope>NUCLEOTIDE SEQUENCE</scope>
    <source>
        <strain evidence="15">S6</strain>
    </source>
</reference>
<feature type="chain" id="PRO_5037008523" evidence="13">
    <location>
        <begin position="20"/>
        <end position="841"/>
    </location>
</feature>
<evidence type="ECO:0000256" key="7">
    <source>
        <dbReference type="ARBA" id="ARBA00023004"/>
    </source>
</evidence>
<dbReference type="Proteomes" id="UP000676409">
    <property type="component" value="Chromosome"/>
</dbReference>
<keyword evidence="7" id="KW-0408">Iron</keyword>
<dbReference type="Gene3D" id="2.40.170.20">
    <property type="entry name" value="TonB-dependent receptor, beta-barrel domain"/>
    <property type="match status" value="1"/>
</dbReference>
<dbReference type="GO" id="GO:0009279">
    <property type="term" value="C:cell outer membrane"/>
    <property type="evidence" value="ECO:0007669"/>
    <property type="project" value="UniProtKB-SubCell"/>
</dbReference>
<comment type="subcellular location">
    <subcellularLocation>
        <location evidence="1 12">Cell outer membrane</location>
        <topology evidence="1 12">Multi-pass membrane protein</topology>
    </subcellularLocation>
</comment>
<evidence type="ECO:0000256" key="13">
    <source>
        <dbReference type="SAM" id="SignalP"/>
    </source>
</evidence>
<dbReference type="InterPro" id="IPR037066">
    <property type="entry name" value="Plug_dom_sf"/>
</dbReference>
<keyword evidence="5 12" id="KW-0812">Transmembrane</keyword>
<keyword evidence="8" id="KW-0406">Ion transport</keyword>